<reference evidence="3" key="1">
    <citation type="submission" date="2016-10" db="EMBL/GenBank/DDBJ databases">
        <authorList>
            <person name="Varghese N."/>
            <person name="Submissions S."/>
        </authorList>
    </citation>
    <scope>NUCLEOTIDE SEQUENCE [LARGE SCALE GENOMIC DNA]</scope>
    <source>
        <strain evidence="3">SP</strain>
    </source>
</reference>
<sequence length="292" mass="33965">MDLKQAYKTMGVSENVTLNELEEQFMLWIRKEKAQQSKGIGNPDEVIDIKEISEAYNLIRIHVEQQEEEKKFPDKKAKSPRREKIEHFFYYYKFHLLGAILLLVIVGAIVNGIIDNRREQAHLAALPPADIDIMLFGEYYTEDIGPLKEALGEVFPDWERIEVELVYAPTEARSEMDMAALQKNQITLATERPDIYIFDRHHFDIMVQQSPFLPLEELDNEIADKVDDDRLLAFQTEEDDTEHIYGIDITDSAIFTDWEFIGNEKIAAIRFDSENQSNALQFMMQSVELIQD</sequence>
<evidence type="ECO:0000256" key="1">
    <source>
        <dbReference type="SAM" id="Phobius"/>
    </source>
</evidence>
<organism evidence="2 3">
    <name type="scientific">Evansella caseinilytica</name>
    <dbReference type="NCBI Taxonomy" id="1503961"/>
    <lineage>
        <taxon>Bacteria</taxon>
        <taxon>Bacillati</taxon>
        <taxon>Bacillota</taxon>
        <taxon>Bacilli</taxon>
        <taxon>Bacillales</taxon>
        <taxon>Bacillaceae</taxon>
        <taxon>Evansella</taxon>
    </lineage>
</organism>
<accession>A0A1H3U856</accession>
<keyword evidence="3" id="KW-1185">Reference proteome</keyword>
<dbReference type="AlphaFoldDB" id="A0A1H3U856"/>
<dbReference type="OrthoDB" id="1738492at2"/>
<keyword evidence="1" id="KW-0472">Membrane</keyword>
<keyword evidence="1" id="KW-1133">Transmembrane helix</keyword>
<keyword evidence="1" id="KW-0812">Transmembrane</keyword>
<dbReference type="EMBL" id="FNPI01000019">
    <property type="protein sequence ID" value="SDZ57995.1"/>
    <property type="molecule type" value="Genomic_DNA"/>
</dbReference>
<evidence type="ECO:0000313" key="2">
    <source>
        <dbReference type="EMBL" id="SDZ57995.1"/>
    </source>
</evidence>
<dbReference type="Proteomes" id="UP000198935">
    <property type="component" value="Unassembled WGS sequence"/>
</dbReference>
<feature type="transmembrane region" description="Helical" evidence="1">
    <location>
        <begin position="88"/>
        <end position="110"/>
    </location>
</feature>
<protein>
    <recommendedName>
        <fullName evidence="4">J domain-containing protein</fullName>
    </recommendedName>
</protein>
<evidence type="ECO:0008006" key="4">
    <source>
        <dbReference type="Google" id="ProtNLM"/>
    </source>
</evidence>
<evidence type="ECO:0000313" key="3">
    <source>
        <dbReference type="Proteomes" id="UP000198935"/>
    </source>
</evidence>
<proteinExistence type="predicted"/>
<gene>
    <name evidence="2" type="ORF">SAMN05421736_1193</name>
</gene>
<name>A0A1H3U856_9BACI</name>